<protein>
    <submittedName>
        <fullName evidence="2">Uncharacterized protein</fullName>
    </submittedName>
</protein>
<dbReference type="Proteomes" id="UP000264006">
    <property type="component" value="Plasmid pEDY32-46I"/>
</dbReference>
<feature type="transmembrane region" description="Helical" evidence="1">
    <location>
        <begin position="21"/>
        <end position="42"/>
    </location>
</feature>
<evidence type="ECO:0000256" key="1">
    <source>
        <dbReference type="SAM" id="Phobius"/>
    </source>
</evidence>
<evidence type="ECO:0000313" key="3">
    <source>
        <dbReference type="Proteomes" id="UP000264006"/>
    </source>
</evidence>
<sequence length="66" mass="6549">MPTGPERAAEHPHRSGSTPLCFLHGLVTTAHAAFVVVGAGLLLIVIDAGVHGQAAAMGAIAVVLLG</sequence>
<organism evidence="2 3">
    <name type="scientific">Euzebya pacifica</name>
    <dbReference type="NCBI Taxonomy" id="1608957"/>
    <lineage>
        <taxon>Bacteria</taxon>
        <taxon>Bacillati</taxon>
        <taxon>Actinomycetota</taxon>
        <taxon>Nitriliruptoria</taxon>
        <taxon>Euzebyales</taxon>
    </lineage>
</organism>
<dbReference type="KEGG" id="euz:DVS28_b0259"/>
<geneLocation type="plasmid" evidence="3">
    <name>pedy32-46i</name>
</geneLocation>
<dbReference type="AlphaFoldDB" id="A0A346Y6D2"/>
<evidence type="ECO:0000313" key="2">
    <source>
        <dbReference type="EMBL" id="AXV10029.1"/>
    </source>
</evidence>
<keyword evidence="2" id="KW-0614">Plasmid</keyword>
<keyword evidence="1" id="KW-1133">Transmembrane helix</keyword>
<reference evidence="2 3" key="1">
    <citation type="submission" date="2018-09" db="EMBL/GenBank/DDBJ databases">
        <title>Complete genome sequence of Euzebya sp. DY32-46 isolated from seawater of Pacific Ocean.</title>
        <authorList>
            <person name="Xu L."/>
            <person name="Wu Y.-H."/>
            <person name="Xu X.-W."/>
        </authorList>
    </citation>
    <scope>NUCLEOTIDE SEQUENCE [LARGE SCALE GENOMIC DNA]</scope>
    <source>
        <strain evidence="2 3">DY32-46</strain>
        <plasmid evidence="3">pedy32-46i</plasmid>
    </source>
</reference>
<name>A0A346Y6D2_9ACTN</name>
<proteinExistence type="predicted"/>
<dbReference type="EMBL" id="CP031166">
    <property type="protein sequence ID" value="AXV10029.1"/>
    <property type="molecule type" value="Genomic_DNA"/>
</dbReference>
<accession>A0A346Y6D2</accession>
<keyword evidence="1" id="KW-0812">Transmembrane</keyword>
<keyword evidence="1" id="KW-0472">Membrane</keyword>
<keyword evidence="3" id="KW-1185">Reference proteome</keyword>
<gene>
    <name evidence="2" type="ORF">DVS28_b0259</name>
</gene>